<dbReference type="Pfam" id="PF08281">
    <property type="entry name" value="Sigma70_r4_2"/>
    <property type="match status" value="1"/>
</dbReference>
<dbReference type="InterPro" id="IPR036388">
    <property type="entry name" value="WH-like_DNA-bd_sf"/>
</dbReference>
<dbReference type="SUPFAM" id="SSF88659">
    <property type="entry name" value="Sigma3 and sigma4 domains of RNA polymerase sigma factors"/>
    <property type="match status" value="1"/>
</dbReference>
<dbReference type="Gene3D" id="1.10.1740.10">
    <property type="match status" value="1"/>
</dbReference>
<evidence type="ECO:0000313" key="7">
    <source>
        <dbReference type="Proteomes" id="UP000306918"/>
    </source>
</evidence>
<dbReference type="InterPro" id="IPR013249">
    <property type="entry name" value="RNA_pol_sigma70_r4_t2"/>
</dbReference>
<dbReference type="RefSeq" id="WP_136578711.1">
    <property type="nucleotide sequence ID" value="NZ_STFF01000005.1"/>
</dbReference>
<gene>
    <name evidence="6" type="ORF">FAM09_18965</name>
</gene>
<dbReference type="Gene3D" id="1.10.10.10">
    <property type="entry name" value="Winged helix-like DNA-binding domain superfamily/Winged helix DNA-binding domain"/>
    <property type="match status" value="1"/>
</dbReference>
<dbReference type="InterPro" id="IPR000792">
    <property type="entry name" value="Tscrpt_reg_LuxR_C"/>
</dbReference>
<dbReference type="OrthoDB" id="671650at2"/>
<dbReference type="EMBL" id="STFF01000005">
    <property type="protein sequence ID" value="THU37037.1"/>
    <property type="molecule type" value="Genomic_DNA"/>
</dbReference>
<dbReference type="InterPro" id="IPR014284">
    <property type="entry name" value="RNA_pol_sigma-70_dom"/>
</dbReference>
<evidence type="ECO:0000259" key="5">
    <source>
        <dbReference type="PROSITE" id="PS00622"/>
    </source>
</evidence>
<dbReference type="Proteomes" id="UP000306918">
    <property type="component" value="Unassembled WGS sequence"/>
</dbReference>
<evidence type="ECO:0000256" key="4">
    <source>
        <dbReference type="ARBA" id="ARBA00023163"/>
    </source>
</evidence>
<keyword evidence="7" id="KW-1185">Reference proteome</keyword>
<dbReference type="GO" id="GO:0003677">
    <property type="term" value="F:DNA binding"/>
    <property type="evidence" value="ECO:0007669"/>
    <property type="project" value="InterPro"/>
</dbReference>
<dbReference type="GO" id="GO:0006352">
    <property type="term" value="P:DNA-templated transcription initiation"/>
    <property type="evidence" value="ECO:0007669"/>
    <property type="project" value="InterPro"/>
</dbReference>
<keyword evidence="4" id="KW-0804">Transcription</keyword>
<dbReference type="SUPFAM" id="SSF88946">
    <property type="entry name" value="Sigma2 domain of RNA polymerase sigma factors"/>
    <property type="match status" value="1"/>
</dbReference>
<comment type="similarity">
    <text evidence="1">Belongs to the sigma-70 factor family. ECF subfamily.</text>
</comment>
<dbReference type="PANTHER" id="PTHR43133:SF46">
    <property type="entry name" value="RNA POLYMERASE SIGMA-70 FACTOR ECF SUBFAMILY"/>
    <property type="match status" value="1"/>
</dbReference>
<dbReference type="InterPro" id="IPR013325">
    <property type="entry name" value="RNA_pol_sigma_r2"/>
</dbReference>
<accession>A0A4S8HNW8</accession>
<feature type="domain" description="HTH luxR-type" evidence="5">
    <location>
        <begin position="150"/>
        <end position="177"/>
    </location>
</feature>
<dbReference type="GO" id="GO:0016987">
    <property type="term" value="F:sigma factor activity"/>
    <property type="evidence" value="ECO:0007669"/>
    <property type="project" value="UniProtKB-KW"/>
</dbReference>
<dbReference type="Pfam" id="PF04542">
    <property type="entry name" value="Sigma70_r2"/>
    <property type="match status" value="1"/>
</dbReference>
<proteinExistence type="inferred from homology"/>
<comment type="caution">
    <text evidence="6">The sequence shown here is derived from an EMBL/GenBank/DDBJ whole genome shotgun (WGS) entry which is preliminary data.</text>
</comment>
<dbReference type="SMART" id="SM00421">
    <property type="entry name" value="HTH_LUXR"/>
    <property type="match status" value="1"/>
</dbReference>
<dbReference type="AlphaFoldDB" id="A0A4S8HNW8"/>
<dbReference type="InterPro" id="IPR013324">
    <property type="entry name" value="RNA_pol_sigma_r3/r4-like"/>
</dbReference>
<reference evidence="6 7" key="1">
    <citation type="submission" date="2019-04" db="EMBL/GenBank/DDBJ databases">
        <title>Niastella caeni sp. nov., isolated from activated sludge.</title>
        <authorList>
            <person name="Sheng M."/>
        </authorList>
    </citation>
    <scope>NUCLEOTIDE SEQUENCE [LARGE SCALE GENOMIC DNA]</scope>
    <source>
        <strain evidence="6 7">HX-2-15</strain>
    </source>
</reference>
<sequence length="193" mass="22816">MPTDQSRNNEKELLARLAAGDEKAMEEAFDAFYLRLYYFAKKLTRNESEAEDIAQEALVNFWVNVKDKGVQPDNTESYLFQMVRNRCYTFNMRELMKAGKQDDLSRLGKAFEHEVENQLMREDIFNRIFREFNRLPGQQALIMKMIYIDGLHTNEIAAQLNISPNNVRNQKARALDRLRTFLADSLKFFLFFY</sequence>
<dbReference type="PANTHER" id="PTHR43133">
    <property type="entry name" value="RNA POLYMERASE ECF-TYPE SIGMA FACTO"/>
    <property type="match status" value="1"/>
</dbReference>
<dbReference type="PROSITE" id="PS00622">
    <property type="entry name" value="HTH_LUXR_1"/>
    <property type="match status" value="1"/>
</dbReference>
<keyword evidence="3" id="KW-0731">Sigma factor</keyword>
<evidence type="ECO:0000313" key="6">
    <source>
        <dbReference type="EMBL" id="THU37037.1"/>
    </source>
</evidence>
<evidence type="ECO:0000256" key="1">
    <source>
        <dbReference type="ARBA" id="ARBA00010641"/>
    </source>
</evidence>
<evidence type="ECO:0000256" key="3">
    <source>
        <dbReference type="ARBA" id="ARBA00023082"/>
    </source>
</evidence>
<protein>
    <submittedName>
        <fullName evidence="6">Sigma-70 family RNA polymerase sigma factor</fullName>
    </submittedName>
</protein>
<dbReference type="InterPro" id="IPR039425">
    <property type="entry name" value="RNA_pol_sigma-70-like"/>
</dbReference>
<name>A0A4S8HNW8_9BACT</name>
<dbReference type="NCBIfam" id="TIGR02937">
    <property type="entry name" value="sigma70-ECF"/>
    <property type="match status" value="1"/>
</dbReference>
<keyword evidence="2" id="KW-0805">Transcription regulation</keyword>
<evidence type="ECO:0000256" key="2">
    <source>
        <dbReference type="ARBA" id="ARBA00023015"/>
    </source>
</evidence>
<dbReference type="InterPro" id="IPR007627">
    <property type="entry name" value="RNA_pol_sigma70_r2"/>
</dbReference>
<organism evidence="6 7">
    <name type="scientific">Niastella caeni</name>
    <dbReference type="NCBI Taxonomy" id="2569763"/>
    <lineage>
        <taxon>Bacteria</taxon>
        <taxon>Pseudomonadati</taxon>
        <taxon>Bacteroidota</taxon>
        <taxon>Chitinophagia</taxon>
        <taxon>Chitinophagales</taxon>
        <taxon>Chitinophagaceae</taxon>
        <taxon>Niastella</taxon>
    </lineage>
</organism>